<keyword evidence="6 11" id="KW-0862">Zinc</keyword>
<evidence type="ECO:0000256" key="11">
    <source>
        <dbReference type="PIRSR" id="PIRSR001359-3"/>
    </source>
</evidence>
<feature type="binding site" evidence="11">
    <location>
        <position position="142"/>
    </location>
    <ligand>
        <name>Zn(2+)</name>
        <dbReference type="ChEBI" id="CHEBI:29105"/>
        <label>2</label>
    </ligand>
</feature>
<dbReference type="PANTHER" id="PTHR30304">
    <property type="entry name" value="D-TAGATOSE-1,6-BISPHOSPHATE ALDOLASE"/>
    <property type="match status" value="1"/>
</dbReference>
<evidence type="ECO:0000256" key="1">
    <source>
        <dbReference type="ARBA" id="ARBA00000441"/>
    </source>
</evidence>
<dbReference type="InterPro" id="IPR013785">
    <property type="entry name" value="Aldolase_TIM"/>
</dbReference>
<reference evidence="13" key="2">
    <citation type="journal article" date="2020" name="Microorganisms">
        <title>Osmotic Adaptation and Compatible Solute Biosynthesis of Phototrophic Bacteria as Revealed from Genome Analyses.</title>
        <authorList>
            <person name="Imhoff J.F."/>
            <person name="Rahn T."/>
            <person name="Kunzel S."/>
            <person name="Keller A."/>
            <person name="Neulinger S.C."/>
        </authorList>
    </citation>
    <scope>NUCLEOTIDE SEQUENCE</scope>
    <source>
        <strain evidence="13">DSM 11080</strain>
    </source>
</reference>
<keyword evidence="5 11" id="KW-0479">Metal-binding</keyword>
<dbReference type="EMBL" id="NRSJ01000004">
    <property type="protein sequence ID" value="MBK1703690.1"/>
    <property type="molecule type" value="Genomic_DNA"/>
</dbReference>
<comment type="function">
    <text evidence="2 12">Catalyzes the aldol condensation of dihydroxyacetone phosphate (DHAP or glycerone-phosphate) with glyceraldehyde 3-phosphate (G3P) to form fructose 1,6-bisphosphate (FBP) in gluconeogenesis and the reverse reaction in glycolysis.</text>
</comment>
<gene>
    <name evidence="13" type="ORF">CKO40_03785</name>
</gene>
<dbReference type="InterPro" id="IPR000771">
    <property type="entry name" value="FBA_II"/>
</dbReference>
<proteinExistence type="inferred from homology"/>
<keyword evidence="8 12" id="KW-0456">Lyase</keyword>
<dbReference type="PROSITE" id="PS00806">
    <property type="entry name" value="ALDOLASE_CLASS_II_2"/>
    <property type="match status" value="1"/>
</dbReference>
<feature type="binding site" evidence="11">
    <location>
        <position position="84"/>
    </location>
    <ligand>
        <name>Zn(2+)</name>
        <dbReference type="ChEBI" id="CHEBI:29105"/>
        <label>1</label>
        <note>catalytic</note>
    </ligand>
</feature>
<dbReference type="Pfam" id="PF01116">
    <property type="entry name" value="F_bP_aldolase"/>
    <property type="match status" value="1"/>
</dbReference>
<dbReference type="InterPro" id="IPR006412">
    <property type="entry name" value="Fruct_bisP_Calv"/>
</dbReference>
<evidence type="ECO:0000256" key="4">
    <source>
        <dbReference type="ARBA" id="ARBA00005812"/>
    </source>
</evidence>
<evidence type="ECO:0000256" key="2">
    <source>
        <dbReference type="ARBA" id="ARBA00002181"/>
    </source>
</evidence>
<dbReference type="PANTHER" id="PTHR30304:SF0">
    <property type="entry name" value="D-TAGATOSE-1,6-BISPHOSPHATE ALDOLASE SUBUNIT GATY-RELATED"/>
    <property type="match status" value="1"/>
</dbReference>
<evidence type="ECO:0000256" key="8">
    <source>
        <dbReference type="ARBA" id="ARBA00023239"/>
    </source>
</evidence>
<dbReference type="PIRSF" id="PIRSF001359">
    <property type="entry name" value="F_bP_aldolase_II"/>
    <property type="match status" value="1"/>
</dbReference>
<reference evidence="13" key="1">
    <citation type="submission" date="2017-08" db="EMBL/GenBank/DDBJ databases">
        <authorList>
            <person name="Imhoff J.F."/>
            <person name="Rahn T."/>
            <person name="Kuenzel S."/>
            <person name="Neulinger S.C."/>
        </authorList>
    </citation>
    <scope>NUCLEOTIDE SEQUENCE</scope>
    <source>
        <strain evidence="13">DSM 11080</strain>
    </source>
</reference>
<organism evidence="13 14">
    <name type="scientific">Halochromatium glycolicum</name>
    <dbReference type="NCBI Taxonomy" id="85075"/>
    <lineage>
        <taxon>Bacteria</taxon>
        <taxon>Pseudomonadati</taxon>
        <taxon>Pseudomonadota</taxon>
        <taxon>Gammaproteobacteria</taxon>
        <taxon>Chromatiales</taxon>
        <taxon>Chromatiaceae</taxon>
        <taxon>Halochromatium</taxon>
    </lineage>
</organism>
<dbReference type="Gene3D" id="3.20.20.70">
    <property type="entry name" value="Aldolase class I"/>
    <property type="match status" value="1"/>
</dbReference>
<sequence>MALISLRQLLDHAAEHQYGVPAFNVNNLEQMRAIMEAADETDSPVICQASAGARKYAGAPFLRHLILAAIEEWPHIPVVMHQDHGASPAVCQRSIQLGFSSVMMDGSLGEDMKTPMDYEYNANVTRQVVDMAHACGVSVEGELGCLGSLESGMAGEEDGSGAEGKLSHDQLLTDPEEAAKFVKDTQVDALAIAIGTSHGAYKFTRPPTGDILAIQRIREIHARIPDTHLVMHGSSSVPQEWLKIIDEFGGDMGETYGVPVEEIAEGIKNGVRKVNIDTDLRMASTGAIRKHLAENPKNFDPRKYLQASTKAMKEICKARYEAFGTAGNASKIKVLSLEAMTDRYAKGELDPKVN</sequence>
<evidence type="ECO:0000256" key="10">
    <source>
        <dbReference type="PIRSR" id="PIRSR001359-2"/>
    </source>
</evidence>
<feature type="active site" description="Proton donor" evidence="9">
    <location>
        <position position="83"/>
    </location>
</feature>
<feature type="binding site" evidence="11">
    <location>
        <position position="105"/>
    </location>
    <ligand>
        <name>Zn(2+)</name>
        <dbReference type="ChEBI" id="CHEBI:29105"/>
        <label>2</label>
    </ligand>
</feature>
<comment type="cofactor">
    <cofactor evidence="11">
        <name>Zn(2+)</name>
        <dbReference type="ChEBI" id="CHEBI:29105"/>
    </cofactor>
    <text evidence="11">Binds 2 Zn(2+) ions per subunit. One is catalytic and the other provides a structural contribution.</text>
</comment>
<evidence type="ECO:0000256" key="7">
    <source>
        <dbReference type="ARBA" id="ARBA00023152"/>
    </source>
</evidence>
<dbReference type="CDD" id="cd00947">
    <property type="entry name" value="TBP_aldolase_IIB"/>
    <property type="match status" value="1"/>
</dbReference>
<feature type="binding site" evidence="10">
    <location>
        <begin position="275"/>
        <end position="278"/>
    </location>
    <ligand>
        <name>dihydroxyacetone phosphate</name>
        <dbReference type="ChEBI" id="CHEBI:57642"/>
    </ligand>
</feature>
<comment type="pathway">
    <text evidence="3 12">Carbohydrate degradation; glycolysis; D-glyceraldehyde 3-phosphate and glycerone phosphate from D-glucose: step 4/4.</text>
</comment>
<comment type="similarity">
    <text evidence="4 12">Belongs to the class II fructose-bisphosphate aldolase family.</text>
</comment>
<evidence type="ECO:0000256" key="5">
    <source>
        <dbReference type="ARBA" id="ARBA00022723"/>
    </source>
</evidence>
<feature type="binding site" evidence="10">
    <location>
        <position position="199"/>
    </location>
    <ligand>
        <name>dihydroxyacetone phosphate</name>
        <dbReference type="ChEBI" id="CHEBI:57642"/>
    </ligand>
</feature>
<dbReference type="GO" id="GO:0006096">
    <property type="term" value="P:glycolytic process"/>
    <property type="evidence" value="ECO:0007669"/>
    <property type="project" value="UniProtKB-KW"/>
</dbReference>
<evidence type="ECO:0000256" key="3">
    <source>
        <dbReference type="ARBA" id="ARBA00004714"/>
    </source>
</evidence>
<dbReference type="NCBIfam" id="TIGR00167">
    <property type="entry name" value="cbbA"/>
    <property type="match status" value="1"/>
</dbReference>
<dbReference type="SUPFAM" id="SSF51569">
    <property type="entry name" value="Aldolase"/>
    <property type="match status" value="1"/>
</dbReference>
<dbReference type="EC" id="4.1.2.13" evidence="12"/>
<comment type="catalytic activity">
    <reaction evidence="1 12">
        <text>beta-D-fructose 1,6-bisphosphate = D-glyceraldehyde 3-phosphate + dihydroxyacetone phosphate</text>
        <dbReference type="Rhea" id="RHEA:14729"/>
        <dbReference type="ChEBI" id="CHEBI:32966"/>
        <dbReference type="ChEBI" id="CHEBI:57642"/>
        <dbReference type="ChEBI" id="CHEBI:59776"/>
        <dbReference type="EC" id="4.1.2.13"/>
    </reaction>
</comment>
<dbReference type="FunFam" id="3.20.20.70:FF:000111">
    <property type="entry name" value="Fructose-1,6-bisphosphate aldolase"/>
    <property type="match status" value="1"/>
</dbReference>
<comment type="caution">
    <text evidence="13">The sequence shown here is derived from an EMBL/GenBank/DDBJ whole genome shotgun (WGS) entry which is preliminary data.</text>
</comment>
<dbReference type="NCBIfam" id="TIGR01521">
    <property type="entry name" value="FruBisAldo_II_B"/>
    <property type="match status" value="1"/>
</dbReference>
<protein>
    <recommendedName>
        <fullName evidence="12">Fructose-1,6-bisphosphate aldolase</fullName>
        <shortName evidence="12">FBP aldolase</shortName>
        <ecNumber evidence="12">4.1.2.13</ecNumber>
    </recommendedName>
</protein>
<dbReference type="AlphaFoldDB" id="A0AAJ0U2K6"/>
<dbReference type="GO" id="GO:0004332">
    <property type="term" value="F:fructose-bisphosphate aldolase activity"/>
    <property type="evidence" value="ECO:0007669"/>
    <property type="project" value="UniProtKB-EC"/>
</dbReference>
<dbReference type="GO" id="GO:0008270">
    <property type="term" value="F:zinc ion binding"/>
    <property type="evidence" value="ECO:0007669"/>
    <property type="project" value="InterPro"/>
</dbReference>
<dbReference type="Proteomes" id="UP001296776">
    <property type="component" value="Unassembled WGS sequence"/>
</dbReference>
<evidence type="ECO:0000313" key="13">
    <source>
        <dbReference type="EMBL" id="MBK1703690.1"/>
    </source>
</evidence>
<dbReference type="InterPro" id="IPR050246">
    <property type="entry name" value="Class_II_FBP_aldolase"/>
</dbReference>
<evidence type="ECO:0000256" key="12">
    <source>
        <dbReference type="RuleBase" id="RU365019"/>
    </source>
</evidence>
<accession>A0AAJ0U2K6</accession>
<feature type="binding site" evidence="11">
    <location>
        <position position="232"/>
    </location>
    <ligand>
        <name>Zn(2+)</name>
        <dbReference type="ChEBI" id="CHEBI:29105"/>
        <label>1</label>
        <note>catalytic</note>
    </ligand>
</feature>
<keyword evidence="7 12" id="KW-0324">Glycolysis</keyword>
<evidence type="ECO:0000313" key="14">
    <source>
        <dbReference type="Proteomes" id="UP001296776"/>
    </source>
</evidence>
<comment type="cofactor">
    <cofactor evidence="12">
        <name>Zn(2+)</name>
        <dbReference type="ChEBI" id="CHEBI:29105"/>
    </cofactor>
    <text evidence="12">One is catalytic and the other provides a structural contribution.</text>
</comment>
<dbReference type="RefSeq" id="WP_200344862.1">
    <property type="nucleotide sequence ID" value="NZ_NRSJ01000004.1"/>
</dbReference>
<feature type="binding site" evidence="11">
    <location>
        <position position="198"/>
    </location>
    <ligand>
        <name>Zn(2+)</name>
        <dbReference type="ChEBI" id="CHEBI:29105"/>
        <label>1</label>
        <note>catalytic</note>
    </ligand>
</feature>
<feature type="binding site" evidence="10">
    <location>
        <begin position="233"/>
        <end position="235"/>
    </location>
    <ligand>
        <name>dihydroxyacetone phosphate</name>
        <dbReference type="ChEBI" id="CHEBI:57642"/>
    </ligand>
</feature>
<evidence type="ECO:0000256" key="6">
    <source>
        <dbReference type="ARBA" id="ARBA00022833"/>
    </source>
</evidence>
<name>A0AAJ0U2K6_9GAMM</name>
<keyword evidence="14" id="KW-1185">Reference proteome</keyword>
<evidence type="ECO:0000256" key="9">
    <source>
        <dbReference type="PIRSR" id="PIRSR001359-1"/>
    </source>
</evidence>